<keyword evidence="3" id="KW-1185">Reference proteome</keyword>
<feature type="transmembrane region" description="Helical" evidence="1">
    <location>
        <begin position="160"/>
        <end position="179"/>
    </location>
</feature>
<feature type="transmembrane region" description="Helical" evidence="1">
    <location>
        <begin position="30"/>
        <end position="46"/>
    </location>
</feature>
<accession>A0A8J3N1L6</accession>
<name>A0A8J3N1L6_9CHLR</name>
<protein>
    <submittedName>
        <fullName evidence="2">Uncharacterized protein</fullName>
    </submittedName>
</protein>
<dbReference type="Proteomes" id="UP000597444">
    <property type="component" value="Unassembled WGS sequence"/>
</dbReference>
<evidence type="ECO:0000313" key="2">
    <source>
        <dbReference type="EMBL" id="GHO94297.1"/>
    </source>
</evidence>
<feature type="transmembrane region" description="Helical" evidence="1">
    <location>
        <begin position="6"/>
        <end position="23"/>
    </location>
</feature>
<evidence type="ECO:0000313" key="3">
    <source>
        <dbReference type="Proteomes" id="UP000597444"/>
    </source>
</evidence>
<dbReference type="RefSeq" id="WP_220205040.1">
    <property type="nucleotide sequence ID" value="NZ_BNJK01000001.1"/>
</dbReference>
<keyword evidence="1" id="KW-0472">Membrane</keyword>
<feature type="transmembrane region" description="Helical" evidence="1">
    <location>
        <begin position="118"/>
        <end position="140"/>
    </location>
</feature>
<keyword evidence="1" id="KW-1133">Transmembrane helix</keyword>
<keyword evidence="1" id="KW-0812">Transmembrane</keyword>
<proteinExistence type="predicted"/>
<comment type="caution">
    <text evidence="2">The sequence shown here is derived from an EMBL/GenBank/DDBJ whole genome shotgun (WGS) entry which is preliminary data.</text>
</comment>
<sequence length="188" mass="20143">MSLPFTEQQCFFVAILAFVVIGFQRGWRRELVSLVFVLLAVFLIRPDSGRTFGQFLSRLPSVLAYLLGGTTAPPSATPEAVTGFLGPWGPLLVFLLIVGLGYYIGNRAFPKPGTPQERFVGIVPAIISGAFILAYLSSMLPRSQGNLVTVAVQAPDPANYVPVIFAIAIVSLVVALVAARAKKPPAKK</sequence>
<feature type="transmembrane region" description="Helical" evidence="1">
    <location>
        <begin position="88"/>
        <end position="106"/>
    </location>
</feature>
<gene>
    <name evidence="2" type="ORF">KSF_043450</name>
</gene>
<dbReference type="AlphaFoldDB" id="A0A8J3N1L6"/>
<evidence type="ECO:0000256" key="1">
    <source>
        <dbReference type="SAM" id="Phobius"/>
    </source>
</evidence>
<dbReference type="EMBL" id="BNJK01000001">
    <property type="protein sequence ID" value="GHO94297.1"/>
    <property type="molecule type" value="Genomic_DNA"/>
</dbReference>
<organism evidence="2 3">
    <name type="scientific">Reticulibacter mediterranei</name>
    <dbReference type="NCBI Taxonomy" id="2778369"/>
    <lineage>
        <taxon>Bacteria</taxon>
        <taxon>Bacillati</taxon>
        <taxon>Chloroflexota</taxon>
        <taxon>Ktedonobacteria</taxon>
        <taxon>Ktedonobacterales</taxon>
        <taxon>Reticulibacteraceae</taxon>
        <taxon>Reticulibacter</taxon>
    </lineage>
</organism>
<reference evidence="2" key="1">
    <citation type="submission" date="2020-10" db="EMBL/GenBank/DDBJ databases">
        <title>Taxonomic study of unclassified bacteria belonging to the class Ktedonobacteria.</title>
        <authorList>
            <person name="Yabe S."/>
            <person name="Wang C.M."/>
            <person name="Zheng Y."/>
            <person name="Sakai Y."/>
            <person name="Cavaletti L."/>
            <person name="Monciardini P."/>
            <person name="Donadio S."/>
        </authorList>
    </citation>
    <scope>NUCLEOTIDE SEQUENCE</scope>
    <source>
        <strain evidence="2">ID150040</strain>
    </source>
</reference>